<evidence type="ECO:0000256" key="8">
    <source>
        <dbReference type="ARBA" id="ARBA00023002"/>
    </source>
</evidence>
<name>A0A2B4SCX0_STYPI</name>
<keyword evidence="11 12" id="KW-0472">Membrane</keyword>
<evidence type="ECO:0000256" key="10">
    <source>
        <dbReference type="ARBA" id="ARBA00023098"/>
    </source>
</evidence>
<keyword evidence="4" id="KW-0349">Heme</keyword>
<comment type="pathway">
    <text evidence="2">Lipid metabolism.</text>
</comment>
<dbReference type="GO" id="GO:0006629">
    <property type="term" value="P:lipid metabolic process"/>
    <property type="evidence" value="ECO:0007669"/>
    <property type="project" value="UniProtKB-KW"/>
</dbReference>
<comment type="caution">
    <text evidence="14">The sequence shown here is derived from an EMBL/GenBank/DDBJ whole genome shotgun (WGS) entry which is preliminary data.</text>
</comment>
<dbReference type="SMART" id="SM01117">
    <property type="entry name" value="Cyt-b5"/>
    <property type="match status" value="1"/>
</dbReference>
<evidence type="ECO:0000256" key="6">
    <source>
        <dbReference type="ARBA" id="ARBA00022723"/>
    </source>
</evidence>
<dbReference type="PIRSF" id="PIRSF015921">
    <property type="entry name" value="FA_sphinglp_des"/>
    <property type="match status" value="1"/>
</dbReference>
<dbReference type="GO" id="GO:0016020">
    <property type="term" value="C:membrane"/>
    <property type="evidence" value="ECO:0007669"/>
    <property type="project" value="UniProtKB-SubCell"/>
</dbReference>
<dbReference type="SUPFAM" id="SSF55856">
    <property type="entry name" value="Cytochrome b5-like heme/steroid binding domain"/>
    <property type="match status" value="1"/>
</dbReference>
<dbReference type="InterPro" id="IPR005804">
    <property type="entry name" value="FA_desaturase_dom"/>
</dbReference>
<evidence type="ECO:0000313" key="15">
    <source>
        <dbReference type="Proteomes" id="UP000225706"/>
    </source>
</evidence>
<keyword evidence="5 12" id="KW-0812">Transmembrane</keyword>
<accession>A0A2B4SCX0</accession>
<dbReference type="OrthoDB" id="260091at2759"/>
<feature type="transmembrane region" description="Helical" evidence="12">
    <location>
        <begin position="253"/>
        <end position="275"/>
    </location>
</feature>
<dbReference type="GO" id="GO:0046872">
    <property type="term" value="F:metal ion binding"/>
    <property type="evidence" value="ECO:0007669"/>
    <property type="project" value="UniProtKB-KW"/>
</dbReference>
<dbReference type="STRING" id="50429.A0A2B4SCX0"/>
<dbReference type="Pfam" id="PF00173">
    <property type="entry name" value="Cyt-b5"/>
    <property type="match status" value="1"/>
</dbReference>
<evidence type="ECO:0000256" key="12">
    <source>
        <dbReference type="SAM" id="Phobius"/>
    </source>
</evidence>
<evidence type="ECO:0000256" key="7">
    <source>
        <dbReference type="ARBA" id="ARBA00022989"/>
    </source>
</evidence>
<comment type="subcellular location">
    <subcellularLocation>
        <location evidence="1">Membrane</location>
        <topology evidence="1">Multi-pass membrane protein</topology>
    </subcellularLocation>
</comment>
<dbReference type="Gene3D" id="3.10.120.10">
    <property type="entry name" value="Cytochrome b5-like heme/steroid binding domain"/>
    <property type="match status" value="1"/>
</dbReference>
<dbReference type="InterPro" id="IPR012171">
    <property type="entry name" value="Fatty_acid_desaturase"/>
</dbReference>
<keyword evidence="6" id="KW-0479">Metal-binding</keyword>
<feature type="domain" description="Cytochrome b5 heme-binding" evidence="13">
    <location>
        <begin position="4"/>
        <end position="80"/>
    </location>
</feature>
<sequence>MKEIKYYSFEEVKKHNSQGDYWVVIDGGVYDLGRWAPHHPGGELPIRYMAGHDGTDVFRAFHLPWVTEKKLPVFKIGEVKEECQWTVQESSLVKDFQKVRDEIEHCLDTNYWYYAGHAVNLSVIFALLIYGVVFSNNVYIQVASSLLVALFWHQMAFVGHDIGHTAVTHDLKTDSLIGIFVGNMTTGISIGWWKKSHNAHHIVTNSVEFDPDIQHLPVLAITDKFFKSVRSMYHEKVLYFDGLAKFFVSYQHWLYYIIMGVARYNLYLQSFLLVFSLPKGSRKTLELLGLAFFWTWYIYLCSYLPSWPALFIFVSVAHFFAGLLHIQITLSHFSMETYHGHPMDAFKSNEFLLSQLATTMDIECYPWLDFVHGGLQFQIEHHLFPRLPRHKLRNAKVKIQELCKKHNLTYRSKTFWEANVEIIQKLKETATKAQCISPIIWEGINAIG</sequence>
<feature type="transmembrane region" description="Helical" evidence="12">
    <location>
        <begin position="111"/>
        <end position="133"/>
    </location>
</feature>
<evidence type="ECO:0000256" key="9">
    <source>
        <dbReference type="ARBA" id="ARBA00023004"/>
    </source>
</evidence>
<evidence type="ECO:0000256" key="3">
    <source>
        <dbReference type="ARBA" id="ARBA00009295"/>
    </source>
</evidence>
<evidence type="ECO:0000256" key="4">
    <source>
        <dbReference type="ARBA" id="ARBA00022617"/>
    </source>
</evidence>
<dbReference type="GO" id="GO:0016717">
    <property type="term" value="F:oxidoreductase activity, acting on paired donors, with oxidation of a pair of donors resulting in the reduction of molecular oxygen to two molecules of water"/>
    <property type="evidence" value="ECO:0007669"/>
    <property type="project" value="TreeGrafter"/>
</dbReference>
<keyword evidence="10" id="KW-0443">Lipid metabolism</keyword>
<dbReference type="PANTHER" id="PTHR19353:SF30">
    <property type="entry name" value="DELTA 8-(E)-SPHINGOLIPID DESATURASE"/>
    <property type="match status" value="1"/>
</dbReference>
<evidence type="ECO:0000259" key="13">
    <source>
        <dbReference type="PROSITE" id="PS50255"/>
    </source>
</evidence>
<keyword evidence="8" id="KW-0560">Oxidoreductase</keyword>
<evidence type="ECO:0000256" key="2">
    <source>
        <dbReference type="ARBA" id="ARBA00005189"/>
    </source>
</evidence>
<dbReference type="InterPro" id="IPR001199">
    <property type="entry name" value="Cyt_B5-like_heme/steroid-bd"/>
</dbReference>
<dbReference type="CDD" id="cd03506">
    <property type="entry name" value="Delta6-FADS-like"/>
    <property type="match status" value="1"/>
</dbReference>
<dbReference type="EMBL" id="LSMT01000128">
    <property type="protein sequence ID" value="PFX26372.1"/>
    <property type="molecule type" value="Genomic_DNA"/>
</dbReference>
<evidence type="ECO:0000256" key="1">
    <source>
        <dbReference type="ARBA" id="ARBA00004141"/>
    </source>
</evidence>
<evidence type="ECO:0000256" key="5">
    <source>
        <dbReference type="ARBA" id="ARBA00022692"/>
    </source>
</evidence>
<dbReference type="AlphaFoldDB" id="A0A2B4SCX0"/>
<proteinExistence type="inferred from homology"/>
<evidence type="ECO:0000256" key="11">
    <source>
        <dbReference type="ARBA" id="ARBA00023136"/>
    </source>
</evidence>
<keyword evidence="15" id="KW-1185">Reference proteome</keyword>
<keyword evidence="7 12" id="KW-1133">Transmembrane helix</keyword>
<gene>
    <name evidence="14" type="primary">sld1</name>
    <name evidence="14" type="ORF">AWC38_SpisGene8957</name>
</gene>
<organism evidence="14 15">
    <name type="scientific">Stylophora pistillata</name>
    <name type="common">Smooth cauliflower coral</name>
    <dbReference type="NCBI Taxonomy" id="50429"/>
    <lineage>
        <taxon>Eukaryota</taxon>
        <taxon>Metazoa</taxon>
        <taxon>Cnidaria</taxon>
        <taxon>Anthozoa</taxon>
        <taxon>Hexacorallia</taxon>
        <taxon>Scleractinia</taxon>
        <taxon>Astrocoeniina</taxon>
        <taxon>Pocilloporidae</taxon>
        <taxon>Stylophora</taxon>
    </lineage>
</organism>
<dbReference type="Pfam" id="PF00487">
    <property type="entry name" value="FA_desaturase"/>
    <property type="match status" value="1"/>
</dbReference>
<feature type="transmembrane region" description="Helical" evidence="12">
    <location>
        <begin position="175"/>
        <end position="193"/>
    </location>
</feature>
<dbReference type="PROSITE" id="PS50255">
    <property type="entry name" value="CYTOCHROME_B5_2"/>
    <property type="match status" value="1"/>
</dbReference>
<evidence type="ECO:0000313" key="14">
    <source>
        <dbReference type="EMBL" id="PFX26372.1"/>
    </source>
</evidence>
<protein>
    <submittedName>
        <fullName evidence="14">Delta(8)-fatty-acid desaturase</fullName>
    </submittedName>
</protein>
<dbReference type="InterPro" id="IPR036400">
    <property type="entry name" value="Cyt_B5-like_heme/steroid_sf"/>
</dbReference>
<dbReference type="PANTHER" id="PTHR19353">
    <property type="entry name" value="FATTY ACID DESATURASE 2"/>
    <property type="match status" value="1"/>
</dbReference>
<dbReference type="Proteomes" id="UP000225706">
    <property type="component" value="Unassembled WGS sequence"/>
</dbReference>
<keyword evidence="9" id="KW-0408">Iron</keyword>
<reference evidence="15" key="1">
    <citation type="journal article" date="2017" name="bioRxiv">
        <title>Comparative analysis of the genomes of Stylophora pistillata and Acropora digitifera provides evidence for extensive differences between species of corals.</title>
        <authorList>
            <person name="Voolstra C.R."/>
            <person name="Li Y."/>
            <person name="Liew Y.J."/>
            <person name="Baumgarten S."/>
            <person name="Zoccola D."/>
            <person name="Flot J.-F."/>
            <person name="Tambutte S."/>
            <person name="Allemand D."/>
            <person name="Aranda M."/>
        </authorList>
    </citation>
    <scope>NUCLEOTIDE SEQUENCE [LARGE SCALE GENOMIC DNA]</scope>
</reference>
<comment type="similarity">
    <text evidence="3">Belongs to the fatty acid desaturase type 1 family.</text>
</comment>